<evidence type="ECO:0000256" key="2">
    <source>
        <dbReference type="ARBA" id="ARBA00023186"/>
    </source>
</evidence>
<dbReference type="PANTHER" id="PTHR33620:SF1">
    <property type="entry name" value="UREASE ACCESSORY PROTEIN F"/>
    <property type="match status" value="1"/>
</dbReference>
<comment type="function">
    <text evidence="3">Required for maturation of urease via the functional incorporation of the urease nickel metallocenter.</text>
</comment>
<protein>
    <recommendedName>
        <fullName evidence="3">Urease accessory protein UreF</fullName>
    </recommendedName>
</protein>
<dbReference type="Gene3D" id="1.10.4190.10">
    <property type="entry name" value="Urease accessory protein UreF"/>
    <property type="match status" value="1"/>
</dbReference>
<dbReference type="eggNOG" id="COG0830">
    <property type="taxonomic scope" value="Bacteria"/>
</dbReference>
<dbReference type="PIRSF" id="PIRSF009467">
    <property type="entry name" value="Ureas_acces_UreF"/>
    <property type="match status" value="1"/>
</dbReference>
<evidence type="ECO:0000313" key="4">
    <source>
        <dbReference type="EMBL" id="EOM78445.1"/>
    </source>
</evidence>
<comment type="subunit">
    <text evidence="3">UreD, UreF and UreG form a complex that acts as a GTP-hydrolysis-dependent molecular chaperone, activating the urease apoprotein by helping to assemble the nickel containing metallocenter of UreC. The UreE protein probably delivers the nickel.</text>
</comment>
<comment type="similarity">
    <text evidence="3">Belongs to the UreF family.</text>
</comment>
<dbReference type="InterPro" id="IPR002639">
    <property type="entry name" value="UreF"/>
</dbReference>
<dbReference type="InterPro" id="IPR038277">
    <property type="entry name" value="UreF_sf"/>
</dbReference>
<keyword evidence="5" id="KW-1185">Reference proteome</keyword>
<keyword evidence="3" id="KW-0963">Cytoplasm</keyword>
<keyword evidence="2 3" id="KW-0143">Chaperone</keyword>
<dbReference type="Proteomes" id="UP000013525">
    <property type="component" value="Unassembled WGS sequence"/>
</dbReference>
<reference evidence="4 5" key="1">
    <citation type="journal article" date="2013" name="Genome Announc.">
        <title>Draft Genome Sequence of Rhodococcus rhodnii Strain LMG5362, a Symbiont of Rhodnius prolixus (Hemiptera, Reduviidae, Triatominae), the Principle Vector of Trypanosoma cruzi.</title>
        <authorList>
            <person name="Pachebat J.A."/>
            <person name="van Keulen G."/>
            <person name="Whitten M.M."/>
            <person name="Girdwood S."/>
            <person name="Del Sol R."/>
            <person name="Dyson P.J."/>
            <person name="Facey P.D."/>
        </authorList>
    </citation>
    <scope>NUCLEOTIDE SEQUENCE [LARGE SCALE GENOMIC DNA]</scope>
    <source>
        <strain evidence="4 5">LMG 5362</strain>
    </source>
</reference>
<dbReference type="GO" id="GO:0005737">
    <property type="term" value="C:cytoplasm"/>
    <property type="evidence" value="ECO:0007669"/>
    <property type="project" value="UniProtKB-SubCell"/>
</dbReference>
<organism evidence="4 5">
    <name type="scientific">Rhodococcus rhodnii LMG 5362</name>
    <dbReference type="NCBI Taxonomy" id="1273125"/>
    <lineage>
        <taxon>Bacteria</taxon>
        <taxon>Bacillati</taxon>
        <taxon>Actinomycetota</taxon>
        <taxon>Actinomycetes</taxon>
        <taxon>Mycobacteriales</taxon>
        <taxon>Nocardiaceae</taxon>
        <taxon>Rhodococcus</taxon>
    </lineage>
</organism>
<dbReference type="HAMAP" id="MF_01385">
    <property type="entry name" value="UreF"/>
    <property type="match status" value="1"/>
</dbReference>
<keyword evidence="1 3" id="KW-0996">Nickel insertion</keyword>
<proteinExistence type="inferred from homology"/>
<accession>R7WT40</accession>
<evidence type="ECO:0000256" key="3">
    <source>
        <dbReference type="HAMAP-Rule" id="MF_01385"/>
    </source>
</evidence>
<dbReference type="EMBL" id="APMY01000004">
    <property type="protein sequence ID" value="EOM78445.1"/>
    <property type="molecule type" value="Genomic_DNA"/>
</dbReference>
<dbReference type="RefSeq" id="WP_010836352.1">
    <property type="nucleotide sequence ID" value="NZ_APMY01000004.1"/>
</dbReference>
<dbReference type="PANTHER" id="PTHR33620">
    <property type="entry name" value="UREASE ACCESSORY PROTEIN F"/>
    <property type="match status" value="1"/>
</dbReference>
<evidence type="ECO:0000313" key="5">
    <source>
        <dbReference type="Proteomes" id="UP000013525"/>
    </source>
</evidence>
<comment type="caution">
    <text evidence="4">The sequence shown here is derived from an EMBL/GenBank/DDBJ whole genome shotgun (WGS) entry which is preliminary data.</text>
</comment>
<evidence type="ECO:0000256" key="1">
    <source>
        <dbReference type="ARBA" id="ARBA00022988"/>
    </source>
</evidence>
<sequence length="225" mass="23925">MVSDPQLVLAMLADARLPTGGHAHSAGLEPAILAGLAANPRRLHEIPDLARTRLRTITTVEAAAAVAARAAWLRGEYDLSGVETAWCARTPSAAMRDTARQLGRGYLRLARGLWPDAFAGFTSERPVRPVVLGVVGAVAGLDARQVALLVGYDDVQTIASAALKLVPLDPAQAMRWVLDLHPDIAAMADEIAHVESPGDIPARSAPVLDDHAEAHARTTRRLFHA</sequence>
<dbReference type="AlphaFoldDB" id="R7WT40"/>
<name>R7WT40_9NOCA</name>
<dbReference type="PATRIC" id="fig|1273125.3.peg.276"/>
<dbReference type="GO" id="GO:0016151">
    <property type="term" value="F:nickel cation binding"/>
    <property type="evidence" value="ECO:0007669"/>
    <property type="project" value="UniProtKB-UniRule"/>
</dbReference>
<comment type="subcellular location">
    <subcellularLocation>
        <location evidence="3">Cytoplasm</location>
    </subcellularLocation>
</comment>
<gene>
    <name evidence="3" type="primary">ureF</name>
    <name evidence="4" type="ORF">Rrhod_0276</name>
</gene>
<dbReference type="Pfam" id="PF01730">
    <property type="entry name" value="UreF"/>
    <property type="match status" value="1"/>
</dbReference>